<evidence type="ECO:0000259" key="1">
    <source>
        <dbReference type="Pfam" id="PF05050"/>
    </source>
</evidence>
<protein>
    <submittedName>
        <fullName evidence="3">FkbM family methyltransferase</fullName>
    </submittedName>
</protein>
<dbReference type="InterPro" id="IPR029063">
    <property type="entry name" value="SAM-dependent_MTases_sf"/>
</dbReference>
<dbReference type="NCBIfam" id="TIGR01444">
    <property type="entry name" value="fkbM_fam"/>
    <property type="match status" value="1"/>
</dbReference>
<dbReference type="EMBL" id="JACIEF010000002">
    <property type="protein sequence ID" value="MBB4107787.1"/>
    <property type="molecule type" value="Genomic_DNA"/>
</dbReference>
<proteinExistence type="predicted"/>
<dbReference type="Proteomes" id="UP000532273">
    <property type="component" value="Unassembled WGS sequence"/>
</dbReference>
<sequence length="294" mass="33309">MKIIKRTFGFIHTHPLAKKHLIKAYLRFITWQIKTRFNPSLQPVKFLHHICFFAKQKLTGITGNIYTGLHEFNEMGFLLHFLNEGDVFFDIGANVGSYTLLASGICRAKTISFEPIPETFSILRQNIALNGLELLVQTENKGVGSKSESIRFSHTEDTTNHAIASDEKIESSVLVPIVSLDECFADKGPILIKIDVEGFESEVLNGADLLLSDQSLKAVIIELNGSGGRYGYDEHEIHLKLLAYGFKNYTYNPFKRELNTIGLKSDNSIYIRDIEFTKERVERAESFIVFNEVI</sequence>
<dbReference type="GO" id="GO:0032259">
    <property type="term" value="P:methylation"/>
    <property type="evidence" value="ECO:0007669"/>
    <property type="project" value="UniProtKB-KW"/>
</dbReference>
<name>A0A7W6K9V8_9SPHI</name>
<evidence type="ECO:0000313" key="4">
    <source>
        <dbReference type="Proteomes" id="UP000532273"/>
    </source>
</evidence>
<feature type="domain" description="Methyltransferase FkbM" evidence="1">
    <location>
        <begin position="90"/>
        <end position="247"/>
    </location>
</feature>
<accession>A0A7W6K9V8</accession>
<dbReference type="PANTHER" id="PTHR34203">
    <property type="entry name" value="METHYLTRANSFERASE, FKBM FAMILY PROTEIN"/>
    <property type="match status" value="1"/>
</dbReference>
<dbReference type="Proteomes" id="UP000642938">
    <property type="component" value="Unassembled WGS sequence"/>
</dbReference>
<reference evidence="2" key="4">
    <citation type="submission" date="2024-05" db="EMBL/GenBank/DDBJ databases">
        <authorList>
            <person name="Sun Q."/>
            <person name="Zhou Y."/>
        </authorList>
    </citation>
    <scope>NUCLEOTIDE SEQUENCE</scope>
    <source>
        <strain evidence="2">CGMCC 1.15287</strain>
    </source>
</reference>
<keyword evidence="3" id="KW-0808">Transferase</keyword>
<comment type="caution">
    <text evidence="3">The sequence shown here is derived from an EMBL/GenBank/DDBJ whole genome shotgun (WGS) entry which is preliminary data.</text>
</comment>
<organism evidence="3 4">
    <name type="scientific">Pedobacter zeae</name>
    <dbReference type="NCBI Taxonomy" id="1737356"/>
    <lineage>
        <taxon>Bacteria</taxon>
        <taxon>Pseudomonadati</taxon>
        <taxon>Bacteroidota</taxon>
        <taxon>Sphingobacteriia</taxon>
        <taxon>Sphingobacteriales</taxon>
        <taxon>Sphingobacteriaceae</taxon>
        <taxon>Pedobacter</taxon>
    </lineage>
</organism>
<evidence type="ECO:0000313" key="3">
    <source>
        <dbReference type="EMBL" id="MBB4107787.1"/>
    </source>
</evidence>
<keyword evidence="3" id="KW-0489">Methyltransferase</keyword>
<evidence type="ECO:0000313" key="2">
    <source>
        <dbReference type="EMBL" id="GGG97054.1"/>
    </source>
</evidence>
<dbReference type="GO" id="GO:0008168">
    <property type="term" value="F:methyltransferase activity"/>
    <property type="evidence" value="ECO:0007669"/>
    <property type="project" value="UniProtKB-KW"/>
</dbReference>
<reference evidence="3 4" key="3">
    <citation type="submission" date="2020-08" db="EMBL/GenBank/DDBJ databases">
        <title>Genomic Encyclopedia of Type Strains, Phase IV (KMG-IV): sequencing the most valuable type-strain genomes for metagenomic binning, comparative biology and taxonomic classification.</title>
        <authorList>
            <person name="Goeker M."/>
        </authorList>
    </citation>
    <scope>NUCLEOTIDE SEQUENCE [LARGE SCALE GENOMIC DNA]</scope>
    <source>
        <strain evidence="3 4">DSM 100774</strain>
    </source>
</reference>
<dbReference type="InterPro" id="IPR052514">
    <property type="entry name" value="SAM-dependent_MTase"/>
</dbReference>
<dbReference type="RefSeq" id="WP_183762366.1">
    <property type="nucleotide sequence ID" value="NZ_BMHZ01000001.1"/>
</dbReference>
<reference evidence="5" key="2">
    <citation type="journal article" date="2019" name="Int. J. Syst. Evol. Microbiol.">
        <title>The Global Catalogue of Microorganisms (GCM) 10K type strain sequencing project: providing services to taxonomists for standard genome sequencing and annotation.</title>
        <authorList>
            <consortium name="The Broad Institute Genomics Platform"/>
            <consortium name="The Broad Institute Genome Sequencing Center for Infectious Disease"/>
            <person name="Wu L."/>
            <person name="Ma J."/>
        </authorList>
    </citation>
    <scope>NUCLEOTIDE SEQUENCE [LARGE SCALE GENOMIC DNA]</scope>
    <source>
        <strain evidence="5">CGMCC 1.15287</strain>
    </source>
</reference>
<dbReference type="AlphaFoldDB" id="A0A7W6K9V8"/>
<dbReference type="Pfam" id="PF05050">
    <property type="entry name" value="Methyltransf_21"/>
    <property type="match status" value="1"/>
</dbReference>
<dbReference type="Gene3D" id="3.40.50.150">
    <property type="entry name" value="Vaccinia Virus protein VP39"/>
    <property type="match status" value="1"/>
</dbReference>
<gene>
    <name evidence="2" type="ORF">GCM10007422_08670</name>
    <name evidence="3" type="ORF">GGQ60_001768</name>
</gene>
<evidence type="ECO:0000313" key="5">
    <source>
        <dbReference type="Proteomes" id="UP000642938"/>
    </source>
</evidence>
<dbReference type="InterPro" id="IPR006342">
    <property type="entry name" value="FkbM_mtfrase"/>
</dbReference>
<dbReference type="SUPFAM" id="SSF53335">
    <property type="entry name" value="S-adenosyl-L-methionine-dependent methyltransferases"/>
    <property type="match status" value="1"/>
</dbReference>
<reference evidence="2" key="1">
    <citation type="journal article" date="2014" name="Int. J. Syst. Evol. Microbiol.">
        <title>Complete genome of a new Firmicutes species belonging to the dominant human colonic microbiota ('Ruminococcus bicirculans') reveals two chromosomes and a selective capacity to utilize plant glucans.</title>
        <authorList>
            <consortium name="NISC Comparative Sequencing Program"/>
            <person name="Wegmann U."/>
            <person name="Louis P."/>
            <person name="Goesmann A."/>
            <person name="Henrissat B."/>
            <person name="Duncan S.H."/>
            <person name="Flint H.J."/>
        </authorList>
    </citation>
    <scope>NUCLEOTIDE SEQUENCE</scope>
    <source>
        <strain evidence="2">CGMCC 1.15287</strain>
    </source>
</reference>
<dbReference type="EMBL" id="BMHZ01000001">
    <property type="protein sequence ID" value="GGG97054.1"/>
    <property type="molecule type" value="Genomic_DNA"/>
</dbReference>
<keyword evidence="5" id="KW-1185">Reference proteome</keyword>
<dbReference type="PANTHER" id="PTHR34203:SF15">
    <property type="entry name" value="SLL1173 PROTEIN"/>
    <property type="match status" value="1"/>
</dbReference>